<reference evidence="5" key="1">
    <citation type="journal article" date="2023" name="Science">
        <title>Genome structures resolve the early diversification of teleost fishes.</title>
        <authorList>
            <person name="Parey E."/>
            <person name="Louis A."/>
            <person name="Montfort J."/>
            <person name="Bouchez O."/>
            <person name="Roques C."/>
            <person name="Iampietro C."/>
            <person name="Lluch J."/>
            <person name="Castinel A."/>
            <person name="Donnadieu C."/>
            <person name="Desvignes T."/>
            <person name="Floi Bucao C."/>
            <person name="Jouanno E."/>
            <person name="Wen M."/>
            <person name="Mejri S."/>
            <person name="Dirks R."/>
            <person name="Jansen H."/>
            <person name="Henkel C."/>
            <person name="Chen W.J."/>
            <person name="Zahm M."/>
            <person name="Cabau C."/>
            <person name="Klopp C."/>
            <person name="Thompson A.W."/>
            <person name="Robinson-Rechavi M."/>
            <person name="Braasch I."/>
            <person name="Lecointre G."/>
            <person name="Bobe J."/>
            <person name="Postlethwait J.H."/>
            <person name="Berthelot C."/>
            <person name="Roest Crollius H."/>
            <person name="Guiguen Y."/>
        </authorList>
    </citation>
    <scope>NUCLEOTIDE SEQUENCE</scope>
    <source>
        <strain evidence="5">NC1722</strain>
    </source>
</reference>
<evidence type="ECO:0000259" key="4">
    <source>
        <dbReference type="PROSITE" id="PS50189"/>
    </source>
</evidence>
<sequence length="263" mass="30338">MSILDITLLTGFIADEEDLKKLTSGKDRPIQKIEMDKQLSDKGSLILYLNKVSHKLSDRVVFRIHKMNRVGLLQPAAITLYEYYSMENRCTKFYHPEKKDGALNRICPEDVCRCAEENCSHQKKQKDVDLDRVNTACEAGMDYVYKAKVVRADLTPTIDRFIILVEDVIKEGTDTKVKGKECIFVAHPYCRKPIDLEEGKTYLIMGKSDDLIKGEERMLYMLGEGTWIEYWPSEEECQQTHFRKTCLGISEDTEELLNYGCPN</sequence>
<feature type="domain" description="NTR" evidence="4">
    <location>
        <begin position="119"/>
        <end position="261"/>
    </location>
</feature>
<name>A0AAD7R0B3_9TELE</name>
<protein>
    <recommendedName>
        <fullName evidence="4">NTR domain-containing protein</fullName>
    </recommendedName>
</protein>
<dbReference type="InterPro" id="IPR050473">
    <property type="entry name" value="A2M/Complement_sys"/>
</dbReference>
<dbReference type="AlphaFoldDB" id="A0AAD7R0B3"/>
<comment type="subcellular location">
    <subcellularLocation>
        <location evidence="1">Secreted</location>
    </subcellularLocation>
</comment>
<dbReference type="FunFam" id="2.40.50.120:FF:000013">
    <property type="entry name" value="Complement C3"/>
    <property type="match status" value="1"/>
</dbReference>
<gene>
    <name evidence="5" type="ORF">AAFF_G00179160</name>
</gene>
<evidence type="ECO:0000256" key="2">
    <source>
        <dbReference type="ARBA" id="ARBA00022525"/>
    </source>
</evidence>
<dbReference type="InterPro" id="IPR009048">
    <property type="entry name" value="A-macroglobulin_rcpt-bd"/>
</dbReference>
<evidence type="ECO:0000256" key="3">
    <source>
        <dbReference type="ARBA" id="ARBA00023157"/>
    </source>
</evidence>
<dbReference type="InterPro" id="IPR008993">
    <property type="entry name" value="TIMP-like_OB-fold"/>
</dbReference>
<dbReference type="GO" id="GO:0005576">
    <property type="term" value="C:extracellular region"/>
    <property type="evidence" value="ECO:0007669"/>
    <property type="project" value="UniProtKB-SubCell"/>
</dbReference>
<dbReference type="PANTHER" id="PTHR11412:SF81">
    <property type="entry name" value="COMPLEMENT C3"/>
    <property type="match status" value="1"/>
</dbReference>
<keyword evidence="6" id="KW-1185">Reference proteome</keyword>
<evidence type="ECO:0000256" key="1">
    <source>
        <dbReference type="ARBA" id="ARBA00004613"/>
    </source>
</evidence>
<comment type="caution">
    <text evidence="5">The sequence shown here is derived from an EMBL/GenBank/DDBJ whole genome shotgun (WGS) entry which is preliminary data.</text>
</comment>
<dbReference type="InterPro" id="IPR036595">
    <property type="entry name" value="A-macroglobulin_rcpt-bd_sf"/>
</dbReference>
<evidence type="ECO:0000313" key="5">
    <source>
        <dbReference type="EMBL" id="KAJ8349213.1"/>
    </source>
</evidence>
<organism evidence="5 6">
    <name type="scientific">Aldrovandia affinis</name>
    <dbReference type="NCBI Taxonomy" id="143900"/>
    <lineage>
        <taxon>Eukaryota</taxon>
        <taxon>Metazoa</taxon>
        <taxon>Chordata</taxon>
        <taxon>Craniata</taxon>
        <taxon>Vertebrata</taxon>
        <taxon>Euteleostomi</taxon>
        <taxon>Actinopterygii</taxon>
        <taxon>Neopterygii</taxon>
        <taxon>Teleostei</taxon>
        <taxon>Notacanthiformes</taxon>
        <taxon>Halosauridae</taxon>
        <taxon>Aldrovandia</taxon>
    </lineage>
</organism>
<dbReference type="SMART" id="SM01361">
    <property type="entry name" value="A2M_recep"/>
    <property type="match status" value="1"/>
</dbReference>
<dbReference type="Pfam" id="PF01759">
    <property type="entry name" value="NTR"/>
    <property type="match status" value="1"/>
</dbReference>
<accession>A0AAD7R0B3</accession>
<dbReference type="SMART" id="SM00643">
    <property type="entry name" value="C345C"/>
    <property type="match status" value="1"/>
</dbReference>
<keyword evidence="3" id="KW-1015">Disulfide bond</keyword>
<dbReference type="SUPFAM" id="SSF49410">
    <property type="entry name" value="Alpha-macroglobulin receptor domain"/>
    <property type="match status" value="1"/>
</dbReference>
<keyword evidence="2" id="KW-0964">Secreted</keyword>
<dbReference type="EMBL" id="JAINUG010002384">
    <property type="protein sequence ID" value="KAJ8349213.1"/>
    <property type="molecule type" value="Genomic_DNA"/>
</dbReference>
<proteinExistence type="predicted"/>
<dbReference type="Gene3D" id="2.60.40.690">
    <property type="entry name" value="Alpha-macroglobulin, receptor-binding domain"/>
    <property type="match status" value="1"/>
</dbReference>
<dbReference type="PROSITE" id="PS50189">
    <property type="entry name" value="NTR"/>
    <property type="match status" value="1"/>
</dbReference>
<dbReference type="PANTHER" id="PTHR11412">
    <property type="entry name" value="MACROGLOBULIN / COMPLEMENT"/>
    <property type="match status" value="1"/>
</dbReference>
<dbReference type="SUPFAM" id="SSF50242">
    <property type="entry name" value="TIMP-like"/>
    <property type="match status" value="1"/>
</dbReference>
<evidence type="ECO:0000313" key="6">
    <source>
        <dbReference type="Proteomes" id="UP001221898"/>
    </source>
</evidence>
<dbReference type="Proteomes" id="UP001221898">
    <property type="component" value="Unassembled WGS sequence"/>
</dbReference>
<dbReference type="Gene3D" id="2.40.50.120">
    <property type="match status" value="1"/>
</dbReference>
<dbReference type="InterPro" id="IPR001134">
    <property type="entry name" value="Netrin_domain"/>
</dbReference>
<dbReference type="InterPro" id="IPR018933">
    <property type="entry name" value="Netrin_module_non-TIMP"/>
</dbReference>
<dbReference type="Pfam" id="PF07677">
    <property type="entry name" value="A2M_recep"/>
    <property type="match status" value="1"/>
</dbReference>